<keyword evidence="1" id="KW-0472">Membrane</keyword>
<dbReference type="Proteomes" id="UP001500301">
    <property type="component" value="Unassembled WGS sequence"/>
</dbReference>
<feature type="transmembrane region" description="Helical" evidence="1">
    <location>
        <begin position="19"/>
        <end position="38"/>
    </location>
</feature>
<sequence>MGCGPLAGPHEVKRSQRPAVVAVLLALALLLAGCGVVSRPGPAAWDDRAAQALTDAGSEVATARLALESARKGRTWSSYTTVLLAEAEEAAGKVEEDLSRLQVPAGRADAAAHVLDLLGRAVDLVGEARAHAVSGKYDDQALLDQLDRLSDELQQAAP</sequence>
<accession>A0ABP6V9Q1</accession>
<evidence type="ECO:0000256" key="1">
    <source>
        <dbReference type="SAM" id="Phobius"/>
    </source>
</evidence>
<keyword evidence="1" id="KW-1133">Transmembrane helix</keyword>
<gene>
    <name evidence="2" type="ORF">GCM10022263_20230</name>
</gene>
<proteinExistence type="predicted"/>
<organism evidence="2 3">
    <name type="scientific">Nocardioides daeguensis</name>
    <dbReference type="NCBI Taxonomy" id="908359"/>
    <lineage>
        <taxon>Bacteria</taxon>
        <taxon>Bacillati</taxon>
        <taxon>Actinomycetota</taxon>
        <taxon>Actinomycetes</taxon>
        <taxon>Propionibacteriales</taxon>
        <taxon>Nocardioidaceae</taxon>
        <taxon>Nocardioides</taxon>
    </lineage>
</organism>
<keyword evidence="1" id="KW-0812">Transmembrane</keyword>
<dbReference type="EMBL" id="BAABBB010000009">
    <property type="protein sequence ID" value="GAA3531569.1"/>
    <property type="molecule type" value="Genomic_DNA"/>
</dbReference>
<evidence type="ECO:0000313" key="2">
    <source>
        <dbReference type="EMBL" id="GAA3531569.1"/>
    </source>
</evidence>
<evidence type="ECO:0000313" key="3">
    <source>
        <dbReference type="Proteomes" id="UP001500301"/>
    </source>
</evidence>
<reference evidence="3" key="1">
    <citation type="journal article" date="2019" name="Int. J. Syst. Evol. Microbiol.">
        <title>The Global Catalogue of Microorganisms (GCM) 10K type strain sequencing project: providing services to taxonomists for standard genome sequencing and annotation.</title>
        <authorList>
            <consortium name="The Broad Institute Genomics Platform"/>
            <consortium name="The Broad Institute Genome Sequencing Center for Infectious Disease"/>
            <person name="Wu L."/>
            <person name="Ma J."/>
        </authorList>
    </citation>
    <scope>NUCLEOTIDE SEQUENCE [LARGE SCALE GENOMIC DNA]</scope>
    <source>
        <strain evidence="3">JCM 17460</strain>
    </source>
</reference>
<keyword evidence="3" id="KW-1185">Reference proteome</keyword>
<protein>
    <submittedName>
        <fullName evidence="2">Uncharacterized protein</fullName>
    </submittedName>
</protein>
<name>A0ABP6V9Q1_9ACTN</name>
<comment type="caution">
    <text evidence="2">The sequence shown here is derived from an EMBL/GenBank/DDBJ whole genome shotgun (WGS) entry which is preliminary data.</text>
</comment>